<dbReference type="RefSeq" id="WP_148058746.1">
    <property type="nucleotide sequence ID" value="NZ_RKHJ01000001.1"/>
</dbReference>
<name>A0A3N2AVI8_9MICO</name>
<keyword evidence="1" id="KW-1133">Transmembrane helix</keyword>
<feature type="transmembrane region" description="Helical" evidence="1">
    <location>
        <begin position="104"/>
        <end position="129"/>
    </location>
</feature>
<feature type="transmembrane region" description="Helical" evidence="1">
    <location>
        <begin position="53"/>
        <end position="75"/>
    </location>
</feature>
<dbReference type="Proteomes" id="UP000275456">
    <property type="component" value="Unassembled WGS sequence"/>
</dbReference>
<evidence type="ECO:0000313" key="2">
    <source>
        <dbReference type="EMBL" id="ROR67036.1"/>
    </source>
</evidence>
<dbReference type="EMBL" id="RKHJ01000001">
    <property type="protein sequence ID" value="ROR67036.1"/>
    <property type="molecule type" value="Genomic_DNA"/>
</dbReference>
<organism evidence="2 3">
    <name type="scientific">Agrococcus jenensis</name>
    <dbReference type="NCBI Taxonomy" id="46353"/>
    <lineage>
        <taxon>Bacteria</taxon>
        <taxon>Bacillati</taxon>
        <taxon>Actinomycetota</taxon>
        <taxon>Actinomycetes</taxon>
        <taxon>Micrococcales</taxon>
        <taxon>Microbacteriaceae</taxon>
        <taxon>Agrococcus</taxon>
    </lineage>
</organism>
<keyword evidence="1" id="KW-0812">Transmembrane</keyword>
<evidence type="ECO:0000256" key="1">
    <source>
        <dbReference type="SAM" id="Phobius"/>
    </source>
</evidence>
<reference evidence="2 3" key="1">
    <citation type="submission" date="2018-11" db="EMBL/GenBank/DDBJ databases">
        <title>Sequencing the genomes of 1000 actinobacteria strains.</title>
        <authorList>
            <person name="Klenk H.-P."/>
        </authorList>
    </citation>
    <scope>NUCLEOTIDE SEQUENCE [LARGE SCALE GENOMIC DNA]</scope>
    <source>
        <strain evidence="2 3">DSM 9580</strain>
    </source>
</reference>
<feature type="transmembrane region" description="Helical" evidence="1">
    <location>
        <begin position="20"/>
        <end position="41"/>
    </location>
</feature>
<feature type="transmembrane region" description="Helical" evidence="1">
    <location>
        <begin position="141"/>
        <end position="160"/>
    </location>
</feature>
<accession>A0A3N2AVI8</accession>
<feature type="transmembrane region" description="Helical" evidence="1">
    <location>
        <begin position="82"/>
        <end position="98"/>
    </location>
</feature>
<proteinExistence type="predicted"/>
<comment type="caution">
    <text evidence="2">The sequence shown here is derived from an EMBL/GenBank/DDBJ whole genome shotgun (WGS) entry which is preliminary data.</text>
</comment>
<keyword evidence="3" id="KW-1185">Reference proteome</keyword>
<protein>
    <submittedName>
        <fullName evidence="2">Uncharacterized protein</fullName>
    </submittedName>
</protein>
<dbReference type="AlphaFoldDB" id="A0A3N2AVI8"/>
<keyword evidence="1" id="KW-0472">Membrane</keyword>
<evidence type="ECO:0000313" key="3">
    <source>
        <dbReference type="Proteomes" id="UP000275456"/>
    </source>
</evidence>
<sequence>MRDATEMAVLRRPAGATEPLTAAAIGALLGLTWAAALRAYMVTIAGPGSSFTWWTLAAILLPGAIAGACIGVAHARRARGRAWLLGLAPFAFTALTMLEPGALTALVTTGIGGGAIAVPAALVLGGFGLGTIGPRAARIPCLVLALLLAAGFAAAVPLAGGPAVAATTARGAWAILLAAGLLLTGMLGTALAFRRDRRA</sequence>
<gene>
    <name evidence="2" type="ORF">EDD26_2434</name>
</gene>
<feature type="transmembrane region" description="Helical" evidence="1">
    <location>
        <begin position="172"/>
        <end position="193"/>
    </location>
</feature>